<dbReference type="SUPFAM" id="SSF46626">
    <property type="entry name" value="Cytochrome c"/>
    <property type="match status" value="1"/>
</dbReference>
<dbReference type="AlphaFoldDB" id="A0A418Q0Z2"/>
<feature type="domain" description="Cytochrome c" evidence="5">
    <location>
        <begin position="4"/>
        <end position="85"/>
    </location>
</feature>
<reference evidence="6 7" key="1">
    <citation type="submission" date="2018-09" db="EMBL/GenBank/DDBJ databases">
        <title>Sphingomonas sp. DAC4.</title>
        <authorList>
            <person name="Seo T."/>
        </authorList>
    </citation>
    <scope>NUCLEOTIDE SEQUENCE [LARGE SCALE GENOMIC DNA]</scope>
    <source>
        <strain evidence="6 7">DAC4</strain>
    </source>
</reference>
<evidence type="ECO:0000256" key="1">
    <source>
        <dbReference type="ARBA" id="ARBA00022617"/>
    </source>
</evidence>
<evidence type="ECO:0000313" key="6">
    <source>
        <dbReference type="EMBL" id="RIX31480.1"/>
    </source>
</evidence>
<dbReference type="GO" id="GO:0009055">
    <property type="term" value="F:electron transfer activity"/>
    <property type="evidence" value="ECO:0007669"/>
    <property type="project" value="InterPro"/>
</dbReference>
<gene>
    <name evidence="6" type="ORF">D3M59_00115</name>
</gene>
<keyword evidence="3 4" id="KW-0408">Iron</keyword>
<dbReference type="EMBL" id="QXTF01000001">
    <property type="protein sequence ID" value="RIX31480.1"/>
    <property type="molecule type" value="Genomic_DNA"/>
</dbReference>
<evidence type="ECO:0000259" key="5">
    <source>
        <dbReference type="PROSITE" id="PS51007"/>
    </source>
</evidence>
<organism evidence="6 7">
    <name type="scientific">Sphingomonas edaphi</name>
    <dbReference type="NCBI Taxonomy" id="2315689"/>
    <lineage>
        <taxon>Bacteria</taxon>
        <taxon>Pseudomonadati</taxon>
        <taxon>Pseudomonadota</taxon>
        <taxon>Alphaproteobacteria</taxon>
        <taxon>Sphingomonadales</taxon>
        <taxon>Sphingomonadaceae</taxon>
        <taxon>Sphingomonas</taxon>
    </lineage>
</organism>
<dbReference type="GO" id="GO:0020037">
    <property type="term" value="F:heme binding"/>
    <property type="evidence" value="ECO:0007669"/>
    <property type="project" value="InterPro"/>
</dbReference>
<protein>
    <recommendedName>
        <fullName evidence="5">Cytochrome c domain-containing protein</fullName>
    </recommendedName>
</protein>
<dbReference type="Proteomes" id="UP000285023">
    <property type="component" value="Unassembled WGS sequence"/>
</dbReference>
<name>A0A418Q0Z2_9SPHN</name>
<dbReference type="Gene3D" id="1.10.760.10">
    <property type="entry name" value="Cytochrome c-like domain"/>
    <property type="match status" value="1"/>
</dbReference>
<dbReference type="InterPro" id="IPR009056">
    <property type="entry name" value="Cyt_c-like_dom"/>
</dbReference>
<keyword evidence="2 4" id="KW-0479">Metal-binding</keyword>
<keyword evidence="7" id="KW-1185">Reference proteome</keyword>
<dbReference type="Pfam" id="PF00034">
    <property type="entry name" value="Cytochrom_C"/>
    <property type="match status" value="1"/>
</dbReference>
<sequence>MLSPLAAQGRALAEESCSACHAIDTAIASPNSNAPLFPVIVNQEGVSSETLSYWLRGAHNYPSEMDFYLDAQKVDALVAYMLTLQDPNYERPVD</sequence>
<dbReference type="InterPro" id="IPR036909">
    <property type="entry name" value="Cyt_c-like_dom_sf"/>
</dbReference>
<evidence type="ECO:0000313" key="7">
    <source>
        <dbReference type="Proteomes" id="UP000285023"/>
    </source>
</evidence>
<evidence type="ECO:0000256" key="4">
    <source>
        <dbReference type="PROSITE-ProRule" id="PRU00433"/>
    </source>
</evidence>
<dbReference type="PROSITE" id="PS51007">
    <property type="entry name" value="CYTC"/>
    <property type="match status" value="1"/>
</dbReference>
<accession>A0A418Q0Z2</accession>
<dbReference type="GO" id="GO:0046872">
    <property type="term" value="F:metal ion binding"/>
    <property type="evidence" value="ECO:0007669"/>
    <property type="project" value="UniProtKB-KW"/>
</dbReference>
<comment type="caution">
    <text evidence="6">The sequence shown here is derived from an EMBL/GenBank/DDBJ whole genome shotgun (WGS) entry which is preliminary data.</text>
</comment>
<proteinExistence type="predicted"/>
<evidence type="ECO:0000256" key="2">
    <source>
        <dbReference type="ARBA" id="ARBA00022723"/>
    </source>
</evidence>
<keyword evidence="1 4" id="KW-0349">Heme</keyword>
<evidence type="ECO:0000256" key="3">
    <source>
        <dbReference type="ARBA" id="ARBA00023004"/>
    </source>
</evidence>